<dbReference type="EMBL" id="JAADJF010000183">
    <property type="protein sequence ID" value="KAF4435281.1"/>
    <property type="molecule type" value="Genomic_DNA"/>
</dbReference>
<keyword evidence="3" id="KW-1185">Reference proteome</keyword>
<sequence>MQNFIHRILGWANEIESCGQSEDESIYSPSNSSADGYETSNDSFYTASEAESEASTATIGRSVILEPMASGVLIDTPQRETFQDGSETVNPHPYLALRQAFQALLEGSFWDA</sequence>
<proteinExistence type="predicted"/>
<accession>A0A8H4JNC8</accession>
<gene>
    <name evidence="2" type="ORF">FACUT_7310</name>
</gene>
<name>A0A8H4JNC8_9HYPO</name>
<feature type="compositionally biased region" description="Polar residues" evidence="1">
    <location>
        <begin position="27"/>
        <end position="45"/>
    </location>
</feature>
<dbReference type="AlphaFoldDB" id="A0A8H4JNC8"/>
<evidence type="ECO:0000256" key="1">
    <source>
        <dbReference type="SAM" id="MobiDB-lite"/>
    </source>
</evidence>
<comment type="caution">
    <text evidence="2">The sequence shown here is derived from an EMBL/GenBank/DDBJ whole genome shotgun (WGS) entry which is preliminary data.</text>
</comment>
<reference evidence="2 3" key="1">
    <citation type="submission" date="2020-01" db="EMBL/GenBank/DDBJ databases">
        <title>Identification and distribution of gene clusters putatively required for synthesis of sphingolipid metabolism inhibitors in phylogenetically diverse species of the filamentous fungus Fusarium.</title>
        <authorList>
            <person name="Kim H.-S."/>
            <person name="Busman M."/>
            <person name="Brown D.W."/>
            <person name="Divon H."/>
            <person name="Uhlig S."/>
            <person name="Proctor R.H."/>
        </authorList>
    </citation>
    <scope>NUCLEOTIDE SEQUENCE [LARGE SCALE GENOMIC DNA]</scope>
    <source>
        <strain evidence="2 3">NRRL 13308</strain>
    </source>
</reference>
<dbReference type="OrthoDB" id="5073284at2759"/>
<feature type="region of interest" description="Disordered" evidence="1">
    <location>
        <begin position="21"/>
        <end position="56"/>
    </location>
</feature>
<evidence type="ECO:0000313" key="2">
    <source>
        <dbReference type="EMBL" id="KAF4435281.1"/>
    </source>
</evidence>
<evidence type="ECO:0000313" key="3">
    <source>
        <dbReference type="Proteomes" id="UP000536711"/>
    </source>
</evidence>
<feature type="compositionally biased region" description="Low complexity" evidence="1">
    <location>
        <begin position="46"/>
        <end position="56"/>
    </location>
</feature>
<protein>
    <submittedName>
        <fullName evidence="2">Uncharacterized protein</fullName>
    </submittedName>
</protein>
<organism evidence="2 3">
    <name type="scientific">Fusarium acutatum</name>
    <dbReference type="NCBI Taxonomy" id="78861"/>
    <lineage>
        <taxon>Eukaryota</taxon>
        <taxon>Fungi</taxon>
        <taxon>Dikarya</taxon>
        <taxon>Ascomycota</taxon>
        <taxon>Pezizomycotina</taxon>
        <taxon>Sordariomycetes</taxon>
        <taxon>Hypocreomycetidae</taxon>
        <taxon>Hypocreales</taxon>
        <taxon>Nectriaceae</taxon>
        <taxon>Fusarium</taxon>
        <taxon>Fusarium fujikuroi species complex</taxon>
    </lineage>
</organism>
<dbReference type="Proteomes" id="UP000536711">
    <property type="component" value="Unassembled WGS sequence"/>
</dbReference>